<dbReference type="Pfam" id="PF14765">
    <property type="entry name" value="PS-DH"/>
    <property type="match status" value="1"/>
</dbReference>
<name>A0A9W4HT49_PENNA</name>
<dbReference type="InterPro" id="IPR050091">
    <property type="entry name" value="PKS_NRPS_Biosynth_Enz"/>
</dbReference>
<dbReference type="Gene3D" id="3.40.366.10">
    <property type="entry name" value="Malonyl-Coenzyme A Acyl Carrier Protein, domain 2"/>
    <property type="match status" value="1"/>
</dbReference>
<evidence type="ECO:0000256" key="7">
    <source>
        <dbReference type="SAM" id="MobiDB-lite"/>
    </source>
</evidence>
<reference evidence="11" key="1">
    <citation type="submission" date="2021-07" db="EMBL/GenBank/DDBJ databases">
        <authorList>
            <person name="Branca A.L. A."/>
        </authorList>
    </citation>
    <scope>NUCLEOTIDE SEQUENCE</scope>
</reference>
<dbReference type="Pfam" id="PF00109">
    <property type="entry name" value="ketoacyl-synt"/>
    <property type="match status" value="1"/>
</dbReference>
<evidence type="ECO:0000256" key="5">
    <source>
        <dbReference type="ARBA" id="ARBA00023268"/>
    </source>
</evidence>
<feature type="domain" description="Carrier" evidence="8">
    <location>
        <begin position="2405"/>
        <end position="2481"/>
    </location>
</feature>
<dbReference type="SUPFAM" id="SSF50129">
    <property type="entry name" value="GroES-like"/>
    <property type="match status" value="1"/>
</dbReference>
<dbReference type="SMART" id="SM00822">
    <property type="entry name" value="PKS_KR"/>
    <property type="match status" value="1"/>
</dbReference>
<dbReference type="Proteomes" id="UP001153461">
    <property type="component" value="Unassembled WGS sequence"/>
</dbReference>
<dbReference type="GO" id="GO:0032259">
    <property type="term" value="P:methylation"/>
    <property type="evidence" value="ECO:0007669"/>
    <property type="project" value="UniProtKB-KW"/>
</dbReference>
<dbReference type="GO" id="GO:0008168">
    <property type="term" value="F:methyltransferase activity"/>
    <property type="evidence" value="ECO:0007669"/>
    <property type="project" value="UniProtKB-KW"/>
</dbReference>
<dbReference type="CDD" id="cd00833">
    <property type="entry name" value="PKS"/>
    <property type="match status" value="1"/>
</dbReference>
<dbReference type="PROSITE" id="PS52004">
    <property type="entry name" value="KS3_2"/>
    <property type="match status" value="1"/>
</dbReference>
<feature type="domain" description="PKS/mFAS DH" evidence="10">
    <location>
        <begin position="1001"/>
        <end position="1310"/>
    </location>
</feature>
<sequence>MYICIFTPCIYLYTYIKHRLCKVAHSSSPNTHPFLLHHLYRAAVFLGTETARQARSQLVCIYRPKRFLDPLPDTMNSAKFQQEPVAVVGFACRLPGGNHSPSKLWDFLERGDVASNQVPKTRFNIKGHYDGSHKPGTMRPKGGMFVGDVDLADFDASFFEIGGTEAIAMDPNQRQMLEVVFEGLENAGIPLEKVDGAPVACFVGSYASDYGDMQNRDAEDRPANCAIGVGRSIMANRLSYFLNAKGPSITIDTACSGSLVALDLACRSIQSGEASTAIIAASNFYLNPDHVMDIGNVGQAHSPTALCHTFDMDADGYVKAEAVSCVIIKKLSDAIRDRDPIRAIVRGTASNSNGRTGGIASPSSEAQAGAIRRAYANAGISNFNDTAYLECHGTGTQAGDPTEVNGAGSVFGASRSVERPLLIGSIKSNVGHSEPAAGNSGLIKAIMAIEKGVIPGTPLFIKPSPKIDFAGNKVKAFRTAVAWPDKDFPLRRASVNSFGYGGSNAHAIIELPEISARDHHVSSYRGSDDLDDYDESKESDRPYTLFVSANDAKSLKGNIEALCNHLVNPRVKVSLADLAYTLTKRRSRLWHRAFITTRSSEIRENDFTVGKRGSQPPKVSFVFTGQGAQWPQMGKDLLKYFPWTRSILEELDEVLQAQPNPPSWSLVQELTESRSAEHLRQPEFSQPLVTALQLCIVAVLESWGVVPGSVIGHSSGEIAAAYTAGLLDRAGAIKAAFYRGRAAVNRKSEIETDVGMLAVGLGPDGAQPFIEKYSGSAWIACFNSPNSVTISGRKPALESLAEDIKAGGYFARLLQVDLAYHSKLMHLIGVEYKDLLDADNKFHASTTSSAVSMFSSVTGQKKGDSADGEYWKTNMVSPVRFSEALAELIKEDSPDMIIEIGPSGALAGPVSQVLKPLPSGAKVTYVAAWARGAKAGEALFDVSGHLFMTGASIDMSVVNQYESSTVHTITDLPNYSWNHTIKYWHENAASRDWRFKQFITHDLLGAKIPGTSWESSTTWRKHLYLDNVPWLCDHKMGSDVLIPGAGLATIALEAMYQKYCALHPEEELEPNDLCYRFRNVKFERAVVVEENKPTTIMLTLSKVPGSKDWHEWRIQTYADGVTSDHCGGLIRVQEALGDDEVISGAEMAPLKHPQSSKLWYKAQREVGMGFGPSFQKVKSFETVSGSRNCRALVDLNPPESKWKPESYYPLHPATLDCLLQTATPANAAGERSLVKDTMIPHLVDDMIINKMPKGMTEGLAVAESIYTGRGRKDVAKSWIANINIHDSATGAPILKVKGLNYVKLDTDEKPDPHVFQRVTWKPDITLLTEHQLRILSANSAGQLDTILNLIAHKNPTLKVLELNVDESDVSMLWFAGENQVVRGAYAQYDFATADAKTLVNVMSANESKRDTAFHLMNASKDALDLASTETTYDLAIVKVQKDKDVLLAQVLRNMQTLLAPHATVTLVRQDNKLHTKLAGVVNGIKPAQAADIDASSSSSRESADTPLTSEASTPPEPSESKNGALQQPKLSSPLKQSNVFGSVKEISTTPGLDSVYLLNKKFMAQVAVAPQYLTIIKFHADTPGLSSGLQSTLEASGWTIRTCLVEDFASHKDYQASAAVLVIDELLKPVLKNMPETQWDAFKELVSGAKPVVWVTKGAQTASVTDPDNALVQGIFRVVRNEIPDAKLVTLDIQSALSPATDVAITQVLQKVQASHDGETEYAERDGVVLIQRVLPDIKLNAFKSAEHRGLEPVVKGLHANKTQVRIQAEKVGTLESLTWCETATGEVPMEPGMVEIEVKAVGVNFKDVATTMGIVPENEYMIGCECAGVIKRIASGVTKFSIGDRVACMRSGTYVNRVQCPADRVHVIPDNMSFEDASTIPLVYLTAIYALYHLGNLREGQSVLIHSAAGGVGIAAIQLAQYKKADVFVTVGTADKREYLAKNFGIPENRMFNSRNISFAADIRRETGGRGVDVILNSLIGELLDESWRLTADGGIMVEIGKRDIVDRNTLAMEPFDRNCSFRAVDLSYTKEITNELIGRLLEEIFDLVKGGHVGPIHPISQYSFDQVIPALSYIRRGQHIGKIVISSGEEDPQLPIRPALRKLQLNADVSYLIVGGLKGLCGSVAVHMARHGARHIVVMSRSGIDDKASVRCIAHCAAWGCEVTCVKGDVGDGGFVDDAFKSAPKRIAGVIQGAMVLRDKPFETMTHEDYVTGLHAKVAGTWNLHHAAQEQQMPLDFFTLLSSISGVVGNKGQANYAAANAFLDAFAYYRQAKGLHANTVDLGAIQDVGYMAEQGGTLEARFDKRQWTPIDEDVLRRIMSYSILQQEQQPIHSDSSAQLVTGLAYPLVADESDLASEPRFSYLFSSHIGRSGAGDDAGEGNTEIEQAIKAFHVLHGTGAELAALNTAALGLLQPQITKLLRLETEMEPGKPLSAYGLDSLSAVELRGWVRQKLGAELSTLDITNASSLIVLSEKLVSKLPAPGEGKK</sequence>
<feature type="compositionally biased region" description="Polar residues" evidence="7">
    <location>
        <begin position="1521"/>
        <end position="1533"/>
    </location>
</feature>
<dbReference type="SUPFAM" id="SSF55048">
    <property type="entry name" value="Probable ACP-binding domain of malonyl-CoA ACP transacylase"/>
    <property type="match status" value="1"/>
</dbReference>
<dbReference type="GO" id="GO:0004312">
    <property type="term" value="F:fatty acid synthase activity"/>
    <property type="evidence" value="ECO:0007669"/>
    <property type="project" value="TreeGrafter"/>
</dbReference>
<evidence type="ECO:0000259" key="10">
    <source>
        <dbReference type="PROSITE" id="PS52019"/>
    </source>
</evidence>
<dbReference type="FunFam" id="3.40.50.720:FF:000209">
    <property type="entry name" value="Polyketide synthase Pks12"/>
    <property type="match status" value="1"/>
</dbReference>
<keyword evidence="3" id="KW-0489">Methyltransferase</keyword>
<dbReference type="SUPFAM" id="SSF51735">
    <property type="entry name" value="NAD(P)-binding Rossmann-fold domains"/>
    <property type="match status" value="3"/>
</dbReference>
<dbReference type="EMBL" id="CAJVNV010000221">
    <property type="protein sequence ID" value="CAG8111772.1"/>
    <property type="molecule type" value="Genomic_DNA"/>
</dbReference>
<dbReference type="InterPro" id="IPR049900">
    <property type="entry name" value="PKS_mFAS_DH"/>
</dbReference>
<evidence type="ECO:0000256" key="1">
    <source>
        <dbReference type="ARBA" id="ARBA00022450"/>
    </source>
</evidence>
<dbReference type="Pfam" id="PF23114">
    <property type="entry name" value="NAD-bd_HRPKS_sdrA"/>
    <property type="match status" value="1"/>
</dbReference>
<dbReference type="OrthoDB" id="329835at2759"/>
<dbReference type="SMART" id="SM00829">
    <property type="entry name" value="PKS_ER"/>
    <property type="match status" value="1"/>
</dbReference>
<dbReference type="Gene3D" id="1.10.1200.10">
    <property type="entry name" value="ACP-like"/>
    <property type="match status" value="1"/>
</dbReference>
<feature type="region of interest" description="N-terminal hotdog fold" evidence="6">
    <location>
        <begin position="1001"/>
        <end position="1137"/>
    </location>
</feature>
<dbReference type="GO" id="GO:0016491">
    <property type="term" value="F:oxidoreductase activity"/>
    <property type="evidence" value="ECO:0007669"/>
    <property type="project" value="InterPro"/>
</dbReference>
<dbReference type="PANTHER" id="PTHR43775">
    <property type="entry name" value="FATTY ACID SYNTHASE"/>
    <property type="match status" value="1"/>
</dbReference>
<evidence type="ECO:0000313" key="12">
    <source>
        <dbReference type="Proteomes" id="UP001153461"/>
    </source>
</evidence>
<evidence type="ECO:0000259" key="9">
    <source>
        <dbReference type="PROSITE" id="PS52004"/>
    </source>
</evidence>
<dbReference type="PROSITE" id="PS52019">
    <property type="entry name" value="PKS_MFAS_DH"/>
    <property type="match status" value="1"/>
</dbReference>
<feature type="active site" description="Proton donor; for dehydratase activity" evidence="6">
    <location>
        <position position="1216"/>
    </location>
</feature>
<dbReference type="Pfam" id="PF21089">
    <property type="entry name" value="PKS_DH_N"/>
    <property type="match status" value="1"/>
</dbReference>
<dbReference type="InterPro" id="IPR049552">
    <property type="entry name" value="PKS_DH_N"/>
</dbReference>
<dbReference type="InterPro" id="IPR042104">
    <property type="entry name" value="PKS_dehydratase_sf"/>
</dbReference>
<gene>
    <name evidence="11" type="ORF">PNAL_LOCUS5003</name>
</gene>
<dbReference type="InterPro" id="IPR009081">
    <property type="entry name" value="PP-bd_ACP"/>
</dbReference>
<dbReference type="InterPro" id="IPR032821">
    <property type="entry name" value="PKS_assoc"/>
</dbReference>
<feature type="region of interest" description="Disordered" evidence="7">
    <location>
        <begin position="1490"/>
        <end position="1533"/>
    </location>
</feature>
<dbReference type="Pfam" id="PF00550">
    <property type="entry name" value="PP-binding"/>
    <property type="match status" value="1"/>
</dbReference>
<protein>
    <recommendedName>
        <fullName evidence="13">Carrier domain-containing protein</fullName>
    </recommendedName>
</protein>
<dbReference type="InterPro" id="IPR036736">
    <property type="entry name" value="ACP-like_sf"/>
</dbReference>
<evidence type="ECO:0000256" key="6">
    <source>
        <dbReference type="PROSITE-ProRule" id="PRU01363"/>
    </source>
</evidence>
<dbReference type="Gene3D" id="3.90.180.10">
    <property type="entry name" value="Medium-chain alcohol dehydrogenases, catalytic domain"/>
    <property type="match status" value="1"/>
</dbReference>
<dbReference type="Pfam" id="PF02801">
    <property type="entry name" value="Ketoacyl-synt_C"/>
    <property type="match status" value="1"/>
</dbReference>
<dbReference type="InterPro" id="IPR020807">
    <property type="entry name" value="PKS_DH"/>
</dbReference>
<dbReference type="GO" id="GO:0031177">
    <property type="term" value="F:phosphopantetheine binding"/>
    <property type="evidence" value="ECO:0007669"/>
    <property type="project" value="InterPro"/>
</dbReference>
<dbReference type="InterPro" id="IPR001227">
    <property type="entry name" value="Ac_transferase_dom_sf"/>
</dbReference>
<dbReference type="SMART" id="SM00827">
    <property type="entry name" value="PKS_AT"/>
    <property type="match status" value="1"/>
</dbReference>
<feature type="domain" description="Ketosynthase family 3 (KS3)" evidence="9">
    <location>
        <begin position="82"/>
        <end position="511"/>
    </location>
</feature>
<dbReference type="SUPFAM" id="SSF47336">
    <property type="entry name" value="ACP-like"/>
    <property type="match status" value="1"/>
</dbReference>
<dbReference type="InterPro" id="IPR036291">
    <property type="entry name" value="NAD(P)-bd_dom_sf"/>
</dbReference>
<dbReference type="GO" id="GO:1901336">
    <property type="term" value="P:lactone biosynthetic process"/>
    <property type="evidence" value="ECO:0007669"/>
    <property type="project" value="UniProtKB-ARBA"/>
</dbReference>
<dbReference type="InterPro" id="IPR020843">
    <property type="entry name" value="ER"/>
</dbReference>
<evidence type="ECO:0000256" key="2">
    <source>
        <dbReference type="ARBA" id="ARBA00022553"/>
    </source>
</evidence>
<dbReference type="InterPro" id="IPR049551">
    <property type="entry name" value="PKS_DH_C"/>
</dbReference>
<dbReference type="PROSITE" id="PS50075">
    <property type="entry name" value="CARRIER"/>
    <property type="match status" value="1"/>
</dbReference>
<dbReference type="Pfam" id="PF08240">
    <property type="entry name" value="ADH_N"/>
    <property type="match status" value="1"/>
</dbReference>
<dbReference type="InterPro" id="IPR016039">
    <property type="entry name" value="Thiolase-like"/>
</dbReference>
<dbReference type="Gene3D" id="3.40.50.720">
    <property type="entry name" value="NAD(P)-binding Rossmann-like Domain"/>
    <property type="match status" value="2"/>
</dbReference>
<dbReference type="InterPro" id="IPR014043">
    <property type="entry name" value="Acyl_transferase_dom"/>
</dbReference>
<dbReference type="SUPFAM" id="SSF52151">
    <property type="entry name" value="FabD/lysophospholipase-like"/>
    <property type="match status" value="1"/>
</dbReference>
<dbReference type="InterPro" id="IPR013154">
    <property type="entry name" value="ADH-like_N"/>
</dbReference>
<dbReference type="InterPro" id="IPR014030">
    <property type="entry name" value="Ketoacyl_synth_N"/>
</dbReference>
<evidence type="ECO:0008006" key="13">
    <source>
        <dbReference type="Google" id="ProtNLM"/>
    </source>
</evidence>
<dbReference type="SMART" id="SM00823">
    <property type="entry name" value="PKS_PP"/>
    <property type="match status" value="1"/>
</dbReference>
<feature type="active site" description="Proton acceptor; for dehydratase activity" evidence="6">
    <location>
        <position position="1034"/>
    </location>
</feature>
<proteinExistence type="predicted"/>
<dbReference type="CDD" id="cd05195">
    <property type="entry name" value="enoyl_red"/>
    <property type="match status" value="1"/>
</dbReference>
<dbReference type="SUPFAM" id="SSF53901">
    <property type="entry name" value="Thiolase-like"/>
    <property type="match status" value="1"/>
</dbReference>
<dbReference type="PANTHER" id="PTHR43775:SF18">
    <property type="entry name" value="ENZYME, PUTATIVE (JCVI)-RELATED"/>
    <property type="match status" value="1"/>
</dbReference>
<organism evidence="11 12">
    <name type="scientific">Penicillium nalgiovense</name>
    <dbReference type="NCBI Taxonomy" id="60175"/>
    <lineage>
        <taxon>Eukaryota</taxon>
        <taxon>Fungi</taxon>
        <taxon>Dikarya</taxon>
        <taxon>Ascomycota</taxon>
        <taxon>Pezizomycotina</taxon>
        <taxon>Eurotiomycetes</taxon>
        <taxon>Eurotiomycetidae</taxon>
        <taxon>Eurotiales</taxon>
        <taxon>Aspergillaceae</taxon>
        <taxon>Penicillium</taxon>
    </lineage>
</organism>
<keyword evidence="4" id="KW-0808">Transferase</keyword>
<dbReference type="GO" id="GO:0030639">
    <property type="term" value="P:polyketide biosynthetic process"/>
    <property type="evidence" value="ECO:0007669"/>
    <property type="project" value="UniProtKB-ARBA"/>
</dbReference>
<dbReference type="Gene3D" id="3.40.47.10">
    <property type="match status" value="1"/>
</dbReference>
<dbReference type="InterPro" id="IPR057326">
    <property type="entry name" value="KR_dom"/>
</dbReference>
<dbReference type="InterPro" id="IPR014031">
    <property type="entry name" value="Ketoacyl_synth_C"/>
</dbReference>
<dbReference type="InterPro" id="IPR011032">
    <property type="entry name" value="GroES-like_sf"/>
</dbReference>
<dbReference type="Pfam" id="PF13602">
    <property type="entry name" value="ADH_zinc_N_2"/>
    <property type="match status" value="1"/>
</dbReference>
<dbReference type="SMART" id="SM00825">
    <property type="entry name" value="PKS_KS"/>
    <property type="match status" value="1"/>
</dbReference>
<dbReference type="SMART" id="SM00826">
    <property type="entry name" value="PKS_DH"/>
    <property type="match status" value="1"/>
</dbReference>
<evidence type="ECO:0000313" key="11">
    <source>
        <dbReference type="EMBL" id="CAG8111772.1"/>
    </source>
</evidence>
<dbReference type="InterPro" id="IPR056501">
    <property type="entry name" value="NAD-bd_HRPKS_sdrA"/>
</dbReference>
<dbReference type="InterPro" id="IPR016035">
    <property type="entry name" value="Acyl_Trfase/lysoPLipase"/>
</dbReference>
<dbReference type="Pfam" id="PF16197">
    <property type="entry name" value="KAsynt_C_assoc"/>
    <property type="match status" value="1"/>
</dbReference>
<dbReference type="InterPro" id="IPR006162">
    <property type="entry name" value="Ppantetheine_attach_site"/>
</dbReference>
<feature type="compositionally biased region" description="Low complexity" evidence="7">
    <location>
        <begin position="1490"/>
        <end position="1513"/>
    </location>
</feature>
<evidence type="ECO:0000256" key="3">
    <source>
        <dbReference type="ARBA" id="ARBA00022603"/>
    </source>
</evidence>
<keyword evidence="2" id="KW-0597">Phosphoprotein</keyword>
<dbReference type="Pfam" id="PF00698">
    <property type="entry name" value="Acyl_transf_1"/>
    <property type="match status" value="1"/>
</dbReference>
<dbReference type="InterPro" id="IPR013968">
    <property type="entry name" value="PKS_KR"/>
</dbReference>
<accession>A0A9W4HT49</accession>
<evidence type="ECO:0000256" key="4">
    <source>
        <dbReference type="ARBA" id="ARBA00022679"/>
    </source>
</evidence>
<dbReference type="GO" id="GO:0006633">
    <property type="term" value="P:fatty acid biosynthetic process"/>
    <property type="evidence" value="ECO:0007669"/>
    <property type="project" value="TreeGrafter"/>
</dbReference>
<keyword evidence="5" id="KW-0511">Multifunctional enzyme</keyword>
<evidence type="ECO:0000259" key="8">
    <source>
        <dbReference type="PROSITE" id="PS50075"/>
    </source>
</evidence>
<feature type="region of interest" description="C-terminal hotdog fold" evidence="6">
    <location>
        <begin position="1151"/>
        <end position="1310"/>
    </location>
</feature>
<dbReference type="InterPro" id="IPR016036">
    <property type="entry name" value="Malonyl_transacylase_ACP-bd"/>
</dbReference>
<dbReference type="InterPro" id="IPR020841">
    <property type="entry name" value="PKS_Beta-ketoAc_synthase_dom"/>
</dbReference>
<dbReference type="Gene3D" id="3.10.129.110">
    <property type="entry name" value="Polyketide synthase dehydratase"/>
    <property type="match status" value="1"/>
</dbReference>
<dbReference type="InterPro" id="IPR020806">
    <property type="entry name" value="PKS_PP-bd"/>
</dbReference>
<dbReference type="Pfam" id="PF08659">
    <property type="entry name" value="KR"/>
    <property type="match status" value="1"/>
</dbReference>
<dbReference type="PROSITE" id="PS00012">
    <property type="entry name" value="PHOSPHOPANTETHEINE"/>
    <property type="match status" value="1"/>
</dbReference>
<keyword evidence="1" id="KW-0596">Phosphopantetheine</keyword>
<comment type="caution">
    <text evidence="11">The sequence shown here is derived from an EMBL/GenBank/DDBJ whole genome shotgun (WGS) entry which is preliminary data.</text>
</comment>